<dbReference type="Proteomes" id="UP000199440">
    <property type="component" value="Unassembled WGS sequence"/>
</dbReference>
<reference evidence="2 3" key="1">
    <citation type="submission" date="2016-10" db="EMBL/GenBank/DDBJ databases">
        <authorList>
            <person name="de Groot N.N."/>
        </authorList>
    </citation>
    <scope>NUCLEOTIDE SEQUENCE [LARGE SCALE GENOMIC DNA]</scope>
    <source>
        <strain evidence="2 3">DSM 19886</strain>
    </source>
</reference>
<dbReference type="AlphaFoldDB" id="A0A1G9N633"/>
<evidence type="ECO:0000256" key="1">
    <source>
        <dbReference type="SAM" id="Phobius"/>
    </source>
</evidence>
<feature type="transmembrane region" description="Helical" evidence="1">
    <location>
        <begin position="52"/>
        <end position="69"/>
    </location>
</feature>
<evidence type="ECO:0000313" key="3">
    <source>
        <dbReference type="Proteomes" id="UP000199440"/>
    </source>
</evidence>
<dbReference type="RefSeq" id="WP_089887263.1">
    <property type="nucleotide sequence ID" value="NZ_FNGV01000003.1"/>
</dbReference>
<keyword evidence="1" id="KW-0472">Membrane</keyword>
<keyword evidence="1" id="KW-0812">Transmembrane</keyword>
<accession>A0A1G9N633</accession>
<dbReference type="EMBL" id="FNGV01000003">
    <property type="protein sequence ID" value="SDL81751.1"/>
    <property type="molecule type" value="Genomic_DNA"/>
</dbReference>
<keyword evidence="3" id="KW-1185">Reference proteome</keyword>
<evidence type="ECO:0000313" key="2">
    <source>
        <dbReference type="EMBL" id="SDL81751.1"/>
    </source>
</evidence>
<proteinExistence type="predicted"/>
<feature type="transmembrane region" description="Helical" evidence="1">
    <location>
        <begin position="20"/>
        <end position="40"/>
    </location>
</feature>
<organism evidence="2 3">
    <name type="scientific">Kriegella aquimaris</name>
    <dbReference type="NCBI Taxonomy" id="192904"/>
    <lineage>
        <taxon>Bacteria</taxon>
        <taxon>Pseudomonadati</taxon>
        <taxon>Bacteroidota</taxon>
        <taxon>Flavobacteriia</taxon>
        <taxon>Flavobacteriales</taxon>
        <taxon>Flavobacteriaceae</taxon>
        <taxon>Kriegella</taxon>
    </lineage>
</organism>
<gene>
    <name evidence="2" type="ORF">SAMN04488514_10339</name>
</gene>
<dbReference type="STRING" id="192904.SAMN04488514_10339"/>
<keyword evidence="1" id="KW-1133">Transmembrane helix</keyword>
<dbReference type="OrthoDB" id="1451674at2"/>
<name>A0A1G9N633_9FLAO</name>
<sequence>MLNFDWLSGVSPETAKMIFFGLYILIGLLVLSLPNEYIWVGIKKEDRHWYNNLKIWSVTVLSILATVYYQF</sequence>
<protein>
    <submittedName>
        <fullName evidence="2">Uncharacterized protein</fullName>
    </submittedName>
</protein>